<dbReference type="RefSeq" id="WP_044390650.1">
    <property type="nucleotide sequence ID" value="NZ_JXIQ01000013.1"/>
</dbReference>
<dbReference type="Pfam" id="PF07731">
    <property type="entry name" value="Cu-oxidase_2"/>
    <property type="match status" value="1"/>
</dbReference>
<dbReference type="Proteomes" id="UP000032512">
    <property type="component" value="Unassembled WGS sequence"/>
</dbReference>
<evidence type="ECO:0008006" key="8">
    <source>
        <dbReference type="Google" id="ProtNLM"/>
    </source>
</evidence>
<dbReference type="AlphaFoldDB" id="A0A0D6ZEJ1"/>
<comment type="caution">
    <text evidence="6">The sequence shown here is derived from an EMBL/GenBank/DDBJ whole genome shotgun (WGS) entry which is preliminary data.</text>
</comment>
<dbReference type="InterPro" id="IPR011706">
    <property type="entry name" value="Cu-oxidase_C"/>
</dbReference>
<evidence type="ECO:0000259" key="5">
    <source>
        <dbReference type="Pfam" id="PF07732"/>
    </source>
</evidence>
<dbReference type="Pfam" id="PF07732">
    <property type="entry name" value="Cu-oxidase_3"/>
    <property type="match status" value="1"/>
</dbReference>
<protein>
    <recommendedName>
        <fullName evidence="8">Plastocyanin-like domain-containing protein</fullName>
    </recommendedName>
</protein>
<organism evidence="6 7">
    <name type="scientific">Mesobacillus subterraneus</name>
    <dbReference type="NCBI Taxonomy" id="285983"/>
    <lineage>
        <taxon>Bacteria</taxon>
        <taxon>Bacillati</taxon>
        <taxon>Bacillota</taxon>
        <taxon>Bacilli</taxon>
        <taxon>Bacillales</taxon>
        <taxon>Bacillaceae</taxon>
        <taxon>Mesobacillus</taxon>
    </lineage>
</organism>
<dbReference type="EMBL" id="JXIQ01000013">
    <property type="protein sequence ID" value="KIY23695.1"/>
    <property type="molecule type" value="Genomic_DNA"/>
</dbReference>
<evidence type="ECO:0000256" key="1">
    <source>
        <dbReference type="ARBA" id="ARBA00022723"/>
    </source>
</evidence>
<dbReference type="InterPro" id="IPR008972">
    <property type="entry name" value="Cupredoxin"/>
</dbReference>
<dbReference type="CDD" id="cd04202">
    <property type="entry name" value="CuRO_D2_2dMcoN_like"/>
    <property type="match status" value="1"/>
</dbReference>
<dbReference type="InterPro" id="IPR045087">
    <property type="entry name" value="Cu-oxidase_fam"/>
</dbReference>
<proteinExistence type="predicted"/>
<reference evidence="6 7" key="1">
    <citation type="submission" date="2015-01" db="EMBL/GenBank/DDBJ databases">
        <title>Draft genome sequences of the supercritical CO2 tolerant bacteria Bacillus subterraneus MITOT1 and Bacillus cereus MIT0214.</title>
        <authorList>
            <person name="Peet K.C."/>
            <person name="Thompson J.R."/>
        </authorList>
    </citation>
    <scope>NUCLEOTIDE SEQUENCE [LARGE SCALE GENOMIC DNA]</scope>
    <source>
        <strain evidence="6 7">MITOT1</strain>
    </source>
</reference>
<dbReference type="OrthoDB" id="9757546at2"/>
<feature type="domain" description="Plastocyanin-like" evidence="4">
    <location>
        <begin position="115"/>
        <end position="211"/>
    </location>
</feature>
<evidence type="ECO:0000259" key="4">
    <source>
        <dbReference type="Pfam" id="PF07731"/>
    </source>
</evidence>
<name>A0A0D6ZEJ1_9BACI</name>
<dbReference type="GO" id="GO:0005507">
    <property type="term" value="F:copper ion binding"/>
    <property type="evidence" value="ECO:0007669"/>
    <property type="project" value="InterPro"/>
</dbReference>
<dbReference type="PATRIC" id="fig|285983.3.peg.1166"/>
<keyword evidence="7" id="KW-1185">Reference proteome</keyword>
<keyword evidence="1" id="KW-0479">Metal-binding</keyword>
<dbReference type="PANTHER" id="PTHR11709">
    <property type="entry name" value="MULTI-COPPER OXIDASE"/>
    <property type="match status" value="1"/>
</dbReference>
<gene>
    <name evidence="6" type="ORF">UB32_01590</name>
</gene>
<dbReference type="InterPro" id="IPR033138">
    <property type="entry name" value="Cu_oxidase_CS"/>
</dbReference>
<dbReference type="SUPFAM" id="SSF49503">
    <property type="entry name" value="Cupredoxins"/>
    <property type="match status" value="2"/>
</dbReference>
<dbReference type="PROSITE" id="PS00079">
    <property type="entry name" value="MULTICOPPER_OXIDASE1"/>
    <property type="match status" value="1"/>
</dbReference>
<keyword evidence="3" id="KW-0186">Copper</keyword>
<evidence type="ECO:0000313" key="7">
    <source>
        <dbReference type="Proteomes" id="UP000032512"/>
    </source>
</evidence>
<evidence type="ECO:0000256" key="2">
    <source>
        <dbReference type="ARBA" id="ARBA00023002"/>
    </source>
</evidence>
<dbReference type="GO" id="GO:0016491">
    <property type="term" value="F:oxidoreductase activity"/>
    <property type="evidence" value="ECO:0007669"/>
    <property type="project" value="UniProtKB-KW"/>
</dbReference>
<dbReference type="Gene3D" id="2.60.40.420">
    <property type="entry name" value="Cupredoxins - blue copper proteins"/>
    <property type="match status" value="1"/>
</dbReference>
<accession>A0A0D6ZEJ1</accession>
<dbReference type="PANTHER" id="PTHR11709:SF394">
    <property type="entry name" value="FI03373P-RELATED"/>
    <property type="match status" value="1"/>
</dbReference>
<dbReference type="InterPro" id="IPR011707">
    <property type="entry name" value="Cu-oxidase-like_N"/>
</dbReference>
<keyword evidence="2" id="KW-0560">Oxidoreductase</keyword>
<evidence type="ECO:0000256" key="3">
    <source>
        <dbReference type="ARBA" id="ARBA00023008"/>
    </source>
</evidence>
<evidence type="ECO:0000313" key="6">
    <source>
        <dbReference type="EMBL" id="KIY23695.1"/>
    </source>
</evidence>
<feature type="domain" description="Plastocyanin-like" evidence="5">
    <location>
        <begin position="3"/>
        <end position="86"/>
    </location>
</feature>
<sequence length="236" mass="27121">MWREKTVYIEVENRLEEKTALHVHGLSKPNVQDGMPEIEPTPFIHPGKSHLYQFVAWQSGSFFYHSSNPLQESNGLMGVLIVLPRQEIKIPNRDYVLLIQQWEIDQPALSSLESEVFKPKNLNRNPNFFTINGKSFPDTTPLDVRYGEKVRVRFINNANMSHTMHIHGHDFKIIEEDAFKRKGKYLDTINLPSGKRFDVDLVASNPGIWPVNGTKPFHKTNNGVSPGGMITRLRYI</sequence>